<dbReference type="PROSITE" id="PS50102">
    <property type="entry name" value="RRM"/>
    <property type="match status" value="1"/>
</dbReference>
<dbReference type="InterPro" id="IPR040366">
    <property type="entry name" value="Nab2/ZC3H14"/>
</dbReference>
<feature type="region of interest" description="Disordered" evidence="2">
    <location>
        <begin position="630"/>
        <end position="672"/>
    </location>
</feature>
<evidence type="ECO:0000313" key="5">
    <source>
        <dbReference type="Proteomes" id="UP000655225"/>
    </source>
</evidence>
<keyword evidence="1" id="KW-0694">RNA-binding</keyword>
<keyword evidence="5" id="KW-1185">Reference proteome</keyword>
<dbReference type="PANTHER" id="PTHR14738">
    <property type="entry name" value="ZINC FINGER CCCH DOMAIN-CONTAINING PROTEIN 14"/>
    <property type="match status" value="1"/>
</dbReference>
<dbReference type="InterPro" id="IPR012677">
    <property type="entry name" value="Nucleotide-bd_a/b_plait_sf"/>
</dbReference>
<dbReference type="EMBL" id="JABCRI010000007">
    <property type="protein sequence ID" value="KAF8403843.1"/>
    <property type="molecule type" value="Genomic_DNA"/>
</dbReference>
<dbReference type="InterPro" id="IPR000504">
    <property type="entry name" value="RRM_dom"/>
</dbReference>
<dbReference type="GO" id="GO:0008143">
    <property type="term" value="F:poly(A) binding"/>
    <property type="evidence" value="ECO:0007669"/>
    <property type="project" value="InterPro"/>
</dbReference>
<dbReference type="SUPFAM" id="SSF54928">
    <property type="entry name" value="RNA-binding domain, RBD"/>
    <property type="match status" value="1"/>
</dbReference>
<evidence type="ECO:0000313" key="4">
    <source>
        <dbReference type="EMBL" id="KAF8403843.1"/>
    </source>
</evidence>
<dbReference type="GO" id="GO:0005737">
    <property type="term" value="C:cytoplasm"/>
    <property type="evidence" value="ECO:0007669"/>
    <property type="project" value="TreeGrafter"/>
</dbReference>
<protein>
    <recommendedName>
        <fullName evidence="3">RRM domain-containing protein</fullName>
    </recommendedName>
</protein>
<dbReference type="OrthoDB" id="4726at2759"/>
<feature type="compositionally biased region" description="Basic and acidic residues" evidence="2">
    <location>
        <begin position="81"/>
        <end position="106"/>
    </location>
</feature>
<dbReference type="PANTHER" id="PTHR14738:SF32">
    <property type="entry name" value="RNA BINDING (RRM_RBD_RNP MOTIFS) FAMILY PROTEIN"/>
    <property type="match status" value="1"/>
</dbReference>
<dbReference type="AlphaFoldDB" id="A0A835DHP5"/>
<organism evidence="4 5">
    <name type="scientific">Tetracentron sinense</name>
    <name type="common">Spur-leaf</name>
    <dbReference type="NCBI Taxonomy" id="13715"/>
    <lineage>
        <taxon>Eukaryota</taxon>
        <taxon>Viridiplantae</taxon>
        <taxon>Streptophyta</taxon>
        <taxon>Embryophyta</taxon>
        <taxon>Tracheophyta</taxon>
        <taxon>Spermatophyta</taxon>
        <taxon>Magnoliopsida</taxon>
        <taxon>Trochodendrales</taxon>
        <taxon>Trochodendraceae</taxon>
        <taxon>Tetracentron</taxon>
    </lineage>
</organism>
<feature type="domain" description="RRM" evidence="3">
    <location>
        <begin position="493"/>
        <end position="570"/>
    </location>
</feature>
<feature type="compositionally biased region" description="Basic residues" evidence="2">
    <location>
        <begin position="147"/>
        <end position="160"/>
    </location>
</feature>
<feature type="compositionally biased region" description="Polar residues" evidence="2">
    <location>
        <begin position="631"/>
        <end position="655"/>
    </location>
</feature>
<name>A0A835DHP5_TETSI</name>
<gene>
    <name evidence="4" type="ORF">HHK36_011949</name>
</gene>
<dbReference type="Proteomes" id="UP000655225">
    <property type="component" value="Unassembled WGS sequence"/>
</dbReference>
<dbReference type="InterPro" id="IPR035979">
    <property type="entry name" value="RBD_domain_sf"/>
</dbReference>
<evidence type="ECO:0000259" key="3">
    <source>
        <dbReference type="PROSITE" id="PS50102"/>
    </source>
</evidence>
<dbReference type="OMA" id="NGRHKEE"/>
<sequence length="672" mass="74579">MDYKYIQVSNLHLQEYVIVLLRNGRRKQEAKNELNVFLGDDSDSFISWLWDHLASHLELYVQPQESYPDEVANINPISVEHGGRNDSQELDSESEREKYSKESRSRRNREWKGLVRDVAESPPLRSSEIHSSHFEEKTLRKLDHAKRSLSPRHPVHRKRSRQDEPRQTKREVFSHPTIDAPRRLLQFAVRDAVGTSRPLSSRMEPALKRLHSVVSTSIGDSSVDARPQRIRSVARVPNAMTTAFKAAAEAAEDVIKVRCSGNVFDRLGRGVDVSGISQSSELREPTMEDGEYEDFDQMLGPIRSNYPHRSEYGGQYAENMKMSDRGTGLASDSASDNDGYDVVNVMGRRTMDASQTATSGGNKDDDSLTVQYSMAKNSDEIVQKTRARDQDPPALVANTSRKIVNISVNVNTWKPSHYQVPMEVSEVNSRKSVQESEAAAGKPGVRLMKESNNPFVVGNGIDLPAADIESQKTLQSTPGSYSTGRPLDDADSRTIFVNNVHFAATKDSLSRHFNKFGEVLKVVIVTDAATGQPKGSAYVEFMRKEAAELALSLNGTSFMSRILKVVKRGSAHQEVAPIMAWPRMARGSPFAARLSRFPFPRGMGTFRSRLPIKPGARSLQWKRDAPATLTGEGTMSVQNGGLSSSNNIPSPTARSLTYVRTEPKTDGTSGSA</sequence>
<evidence type="ECO:0000256" key="2">
    <source>
        <dbReference type="SAM" id="MobiDB-lite"/>
    </source>
</evidence>
<accession>A0A835DHP5</accession>
<reference evidence="4 5" key="1">
    <citation type="submission" date="2020-04" db="EMBL/GenBank/DDBJ databases">
        <title>Plant Genome Project.</title>
        <authorList>
            <person name="Zhang R.-G."/>
        </authorList>
    </citation>
    <scope>NUCLEOTIDE SEQUENCE [LARGE SCALE GENOMIC DNA]</scope>
    <source>
        <strain evidence="4">YNK0</strain>
        <tissue evidence="4">Leaf</tissue>
    </source>
</reference>
<feature type="region of interest" description="Disordered" evidence="2">
    <location>
        <begin position="122"/>
        <end position="172"/>
    </location>
</feature>
<dbReference type="FunFam" id="3.30.70.330:FF:000616">
    <property type="entry name" value="RNA binding (RRM/RBD/RNP motifs) family protein"/>
    <property type="match status" value="1"/>
</dbReference>
<dbReference type="Pfam" id="PF00076">
    <property type="entry name" value="RRM_1"/>
    <property type="match status" value="1"/>
</dbReference>
<feature type="compositionally biased region" description="Basic and acidic residues" evidence="2">
    <location>
        <begin position="161"/>
        <end position="172"/>
    </location>
</feature>
<dbReference type="Gene3D" id="3.30.70.330">
    <property type="match status" value="1"/>
</dbReference>
<dbReference type="GO" id="GO:0043488">
    <property type="term" value="P:regulation of mRNA stability"/>
    <property type="evidence" value="ECO:0007669"/>
    <property type="project" value="InterPro"/>
</dbReference>
<evidence type="ECO:0000256" key="1">
    <source>
        <dbReference type="PROSITE-ProRule" id="PRU00176"/>
    </source>
</evidence>
<feature type="compositionally biased region" description="Basic and acidic residues" evidence="2">
    <location>
        <begin position="127"/>
        <end position="146"/>
    </location>
</feature>
<proteinExistence type="predicted"/>
<dbReference type="SMART" id="SM00360">
    <property type="entry name" value="RRM"/>
    <property type="match status" value="1"/>
</dbReference>
<feature type="region of interest" description="Disordered" evidence="2">
    <location>
        <begin position="76"/>
        <end position="106"/>
    </location>
</feature>
<dbReference type="GO" id="GO:0005634">
    <property type="term" value="C:nucleus"/>
    <property type="evidence" value="ECO:0007669"/>
    <property type="project" value="TreeGrafter"/>
</dbReference>
<comment type="caution">
    <text evidence="4">The sequence shown here is derived from an EMBL/GenBank/DDBJ whole genome shotgun (WGS) entry which is preliminary data.</text>
</comment>